<dbReference type="AlphaFoldDB" id="A0A372LA11"/>
<sequence>MSRVYKLTVFEQSGEKLLDESFQAENDDQAKELGENLLKEKEYHDMTHRCTSPAGKLVLFHR</sequence>
<dbReference type="InterPro" id="IPR025544">
    <property type="entry name" value="YhzD"/>
</dbReference>
<gene>
    <name evidence="1" type="ORF">D0466_16090</name>
</gene>
<dbReference type="EMBL" id="QVTD01000011">
    <property type="protein sequence ID" value="RFU62101.1"/>
    <property type="molecule type" value="Genomic_DNA"/>
</dbReference>
<protein>
    <recommendedName>
        <fullName evidence="3">YhzD-like protein</fullName>
    </recommendedName>
</protein>
<evidence type="ECO:0000313" key="2">
    <source>
        <dbReference type="Proteomes" id="UP000262939"/>
    </source>
</evidence>
<comment type="caution">
    <text evidence="1">The sequence shown here is derived from an EMBL/GenBank/DDBJ whole genome shotgun (WGS) entry which is preliminary data.</text>
</comment>
<dbReference type="Pfam" id="PF14120">
    <property type="entry name" value="YhzD"/>
    <property type="match status" value="1"/>
</dbReference>
<dbReference type="OrthoDB" id="2355652at2"/>
<evidence type="ECO:0000313" key="1">
    <source>
        <dbReference type="EMBL" id="RFU62101.1"/>
    </source>
</evidence>
<accession>A0A372LA11</accession>
<proteinExistence type="predicted"/>
<organism evidence="1 2">
    <name type="scientific">Peribacillus glennii</name>
    <dbReference type="NCBI Taxonomy" id="2303991"/>
    <lineage>
        <taxon>Bacteria</taxon>
        <taxon>Bacillati</taxon>
        <taxon>Bacillota</taxon>
        <taxon>Bacilli</taxon>
        <taxon>Bacillales</taxon>
        <taxon>Bacillaceae</taxon>
        <taxon>Peribacillus</taxon>
    </lineage>
</organism>
<dbReference type="Proteomes" id="UP000262939">
    <property type="component" value="Unassembled WGS sequence"/>
</dbReference>
<evidence type="ECO:0008006" key="3">
    <source>
        <dbReference type="Google" id="ProtNLM"/>
    </source>
</evidence>
<name>A0A372LA11_9BACI</name>
<keyword evidence="2" id="KW-1185">Reference proteome</keyword>
<dbReference type="RefSeq" id="WP_117323559.1">
    <property type="nucleotide sequence ID" value="NZ_QVTD01000011.1"/>
</dbReference>
<reference evidence="1 2" key="1">
    <citation type="submission" date="2018-08" db="EMBL/GenBank/DDBJ databases">
        <title>Bacillus chawlae sp. nov., Bacillus glennii sp. nov., and Bacillus saganii sp. nov. Isolated from the Vehicle Assembly Building at Kennedy Space Center where the Viking Spacecraft were Assembled.</title>
        <authorList>
            <person name="Seuylemezian A."/>
            <person name="Vaishampayan P."/>
        </authorList>
    </citation>
    <scope>NUCLEOTIDE SEQUENCE [LARGE SCALE GENOMIC DNA]</scope>
    <source>
        <strain evidence="1 2">V44-8</strain>
    </source>
</reference>